<reference evidence="3 4" key="1">
    <citation type="journal article" date="2021" name="Int. J. Syst. Evol. Microbiol.">
        <title>Reticulibacter mediterranei gen. nov., sp. nov., within the new family Reticulibacteraceae fam. nov., and Ktedonospora formicarum gen. nov., sp. nov., Ktedonobacter robiniae sp. nov., Dictyobacter formicarum sp. nov. and Dictyobacter arantiisoli sp. nov., belonging to the class Ktedonobacteria.</title>
        <authorList>
            <person name="Yabe S."/>
            <person name="Zheng Y."/>
            <person name="Wang C.M."/>
            <person name="Sakai Y."/>
            <person name="Abe K."/>
            <person name="Yokota A."/>
            <person name="Donadio S."/>
            <person name="Cavaletti L."/>
            <person name="Monciardini P."/>
        </authorList>
    </citation>
    <scope>NUCLEOTIDE SEQUENCE [LARGE SCALE GENOMIC DNA]</scope>
    <source>
        <strain evidence="3 4">SOSP1-30</strain>
    </source>
</reference>
<dbReference type="Pfam" id="PF00078">
    <property type="entry name" value="RVT_1"/>
    <property type="match status" value="1"/>
</dbReference>
<dbReference type="Pfam" id="PF13655">
    <property type="entry name" value="RVT_N"/>
    <property type="match status" value="1"/>
</dbReference>
<dbReference type="EMBL" id="BNJG01000003">
    <property type="protein sequence ID" value="GHO59963.1"/>
    <property type="molecule type" value="Genomic_DNA"/>
</dbReference>
<name>A0ABQ3V4N4_9CHLR</name>
<proteinExistence type="predicted"/>
<dbReference type="InterPro" id="IPR030931">
    <property type="entry name" value="Group_II_RT_mat"/>
</dbReference>
<keyword evidence="3" id="KW-0695">RNA-directed DNA polymerase</keyword>
<evidence type="ECO:0000313" key="4">
    <source>
        <dbReference type="Proteomes" id="UP000654345"/>
    </source>
</evidence>
<dbReference type="InterPro" id="IPR043502">
    <property type="entry name" value="DNA/RNA_pol_sf"/>
</dbReference>
<dbReference type="InterPro" id="IPR051083">
    <property type="entry name" value="GrpII_Intron_Splice-Mob/Def"/>
</dbReference>
<gene>
    <name evidence="3" type="ORF">KSB_84380</name>
</gene>
<dbReference type="InterPro" id="IPR025960">
    <property type="entry name" value="RVT_N"/>
</dbReference>
<dbReference type="Gene3D" id="1.10.30.50">
    <property type="match status" value="1"/>
</dbReference>
<feature type="domain" description="Reverse transcriptase" evidence="2">
    <location>
        <begin position="36"/>
        <end position="274"/>
    </location>
</feature>
<dbReference type="PROSITE" id="PS50878">
    <property type="entry name" value="RT_POL"/>
    <property type="match status" value="1"/>
</dbReference>
<dbReference type="GO" id="GO:0003964">
    <property type="term" value="F:RNA-directed DNA polymerase activity"/>
    <property type="evidence" value="ECO:0007669"/>
    <property type="project" value="UniProtKB-KW"/>
</dbReference>
<dbReference type="CDD" id="cd00085">
    <property type="entry name" value="HNHc"/>
    <property type="match status" value="1"/>
</dbReference>
<dbReference type="SMART" id="SM00507">
    <property type="entry name" value="HNHc"/>
    <property type="match status" value="1"/>
</dbReference>
<accession>A0ABQ3V4N4</accession>
<dbReference type="InterPro" id="IPR003615">
    <property type="entry name" value="HNH_nuc"/>
</dbReference>
<protein>
    <submittedName>
        <fullName evidence="3">Group II intron reverse transcriptase/maturase</fullName>
    </submittedName>
</protein>
<comment type="caution">
    <text evidence="3">The sequence shown here is derived from an EMBL/GenBank/DDBJ whole genome shotgun (WGS) entry which is preliminary data.</text>
</comment>
<keyword evidence="3" id="KW-0808">Transferase</keyword>
<dbReference type="Pfam" id="PF08388">
    <property type="entry name" value="GIIM"/>
    <property type="match status" value="1"/>
</dbReference>
<feature type="region of interest" description="Disordered" evidence="1">
    <location>
        <begin position="1"/>
        <end position="21"/>
    </location>
</feature>
<dbReference type="PANTHER" id="PTHR34047">
    <property type="entry name" value="NUCLEAR INTRON MATURASE 1, MITOCHONDRIAL-RELATED"/>
    <property type="match status" value="1"/>
</dbReference>
<dbReference type="SUPFAM" id="SSF56672">
    <property type="entry name" value="DNA/RNA polymerases"/>
    <property type="match status" value="1"/>
</dbReference>
<evidence type="ECO:0000313" key="3">
    <source>
        <dbReference type="EMBL" id="GHO59963.1"/>
    </source>
</evidence>
<dbReference type="InterPro" id="IPR013597">
    <property type="entry name" value="Mat_intron_G2"/>
</dbReference>
<evidence type="ECO:0000259" key="2">
    <source>
        <dbReference type="PROSITE" id="PS50878"/>
    </source>
</evidence>
<dbReference type="NCBIfam" id="TIGR04416">
    <property type="entry name" value="group_II_RT_mat"/>
    <property type="match status" value="1"/>
</dbReference>
<keyword evidence="4" id="KW-1185">Reference proteome</keyword>
<organism evidence="3 4">
    <name type="scientific">Ktedonobacter robiniae</name>
    <dbReference type="NCBI Taxonomy" id="2778365"/>
    <lineage>
        <taxon>Bacteria</taxon>
        <taxon>Bacillati</taxon>
        <taxon>Chloroflexota</taxon>
        <taxon>Ktedonobacteria</taxon>
        <taxon>Ktedonobacterales</taxon>
        <taxon>Ktedonobacteraceae</taxon>
        <taxon>Ktedonobacter</taxon>
    </lineage>
</organism>
<keyword evidence="3" id="KW-0548">Nucleotidyltransferase</keyword>
<dbReference type="CDD" id="cd01651">
    <property type="entry name" value="RT_G2_intron"/>
    <property type="match status" value="1"/>
</dbReference>
<dbReference type="PANTHER" id="PTHR34047:SF10">
    <property type="entry name" value="GROUP II INTRON-ASSOCIATED OPEN READING FRAME"/>
    <property type="match status" value="1"/>
</dbReference>
<sequence>MLAVRRVTQDNQGKKTAGIDGVKSVKPHDRLVMAKRIHPKHWKGQTPQPVRRVWIPKPGKAEQRPLGIPPMIERCKQALAKMALEPEWEAKFEPNSYGFRPGRSCHDAQEAIFNAIRSKPKYVFDADIKGAFDNIDQEALLRKLQASPVLSRAVKGWLQAGVMEGQVFSPTDRGTPQGGAISPLLMNVALHGMEQAITEGYSKSYTVEKPLLVRYADDFVLFHSHLEEIQKVAERVTHWLAQMGLKLSSTKARMTHTLTSYQGQVGFDFLGFTIRQFPAGKTHTGKGTAGKALGFRTLITPSKEAIKRHKLTIKERLRKFRSASQEQLIKELNPIIWGWAAYYKTSVASAVFSRCDEVLWKQLAACARARHPDKGTQWMMQRYWHQVGKRKWVFATSTGAEMRTHSKTAIQRYRKVKGTASPYDGNLLYWSQRLKSHPMMHETKARLLQKQQGKCRWCELHFQDGDIIEVDHIDRDHKHKHLSNKMVIHRHCHDERHAKHLETEKLLRLAAAGINIK</sequence>
<evidence type="ECO:0000256" key="1">
    <source>
        <dbReference type="SAM" id="MobiDB-lite"/>
    </source>
</evidence>
<dbReference type="Proteomes" id="UP000654345">
    <property type="component" value="Unassembled WGS sequence"/>
</dbReference>
<dbReference type="InterPro" id="IPR000477">
    <property type="entry name" value="RT_dom"/>
</dbReference>